<dbReference type="SUPFAM" id="SSF54637">
    <property type="entry name" value="Thioesterase/thiol ester dehydrase-isomerase"/>
    <property type="match status" value="1"/>
</dbReference>
<dbReference type="InterPro" id="IPR006683">
    <property type="entry name" value="Thioestr_dom"/>
</dbReference>
<feature type="non-terminal residue" evidence="4">
    <location>
        <position position="1"/>
    </location>
</feature>
<evidence type="ECO:0000313" key="5">
    <source>
        <dbReference type="Proteomes" id="UP000268535"/>
    </source>
</evidence>
<organism evidence="4 5">
    <name type="scientific">Caulochytrium protostelioides</name>
    <dbReference type="NCBI Taxonomy" id="1555241"/>
    <lineage>
        <taxon>Eukaryota</taxon>
        <taxon>Fungi</taxon>
        <taxon>Fungi incertae sedis</taxon>
        <taxon>Chytridiomycota</taxon>
        <taxon>Chytridiomycota incertae sedis</taxon>
        <taxon>Chytridiomycetes</taxon>
        <taxon>Caulochytriales</taxon>
        <taxon>Caulochytriaceae</taxon>
        <taxon>Caulochytrium</taxon>
    </lineage>
</organism>
<dbReference type="Gene3D" id="3.10.129.10">
    <property type="entry name" value="Hotdog Thioesterase"/>
    <property type="match status" value="1"/>
</dbReference>
<feature type="domain" description="Thioesterase" evidence="3">
    <location>
        <begin position="17"/>
        <end position="90"/>
    </location>
</feature>
<comment type="similarity">
    <text evidence="1">Belongs to the 4-hydroxybenzoyl-CoA thioesterase family.</text>
</comment>
<dbReference type="PANTHER" id="PTHR31793">
    <property type="entry name" value="4-HYDROXYBENZOYL-COA THIOESTERASE FAMILY MEMBER"/>
    <property type="match status" value="1"/>
</dbReference>
<evidence type="ECO:0000256" key="1">
    <source>
        <dbReference type="ARBA" id="ARBA00005953"/>
    </source>
</evidence>
<dbReference type="CDD" id="cd00586">
    <property type="entry name" value="4HBT"/>
    <property type="match status" value="1"/>
</dbReference>
<reference evidence="5" key="1">
    <citation type="journal article" date="2018" name="Nat. Microbiol.">
        <title>Leveraging single-cell genomics to expand the fungal tree of life.</title>
        <authorList>
            <person name="Ahrendt S.R."/>
            <person name="Quandt C.A."/>
            <person name="Ciobanu D."/>
            <person name="Clum A."/>
            <person name="Salamov A."/>
            <person name="Andreopoulos B."/>
            <person name="Cheng J.F."/>
            <person name="Woyke T."/>
            <person name="Pelin A."/>
            <person name="Henrissat B."/>
            <person name="Reynolds N.K."/>
            <person name="Benny G.L."/>
            <person name="Smith M.E."/>
            <person name="James T.Y."/>
            <person name="Grigoriev I.V."/>
        </authorList>
    </citation>
    <scope>NUCLEOTIDE SEQUENCE [LARGE SCALE GENOMIC DNA]</scope>
    <source>
        <strain evidence="5">ATCC 52028</strain>
    </source>
</reference>
<name>A0A4P9WXN1_9FUNG</name>
<keyword evidence="2" id="KW-0378">Hydrolase</keyword>
<gene>
    <name evidence="4" type="ORF">CAUPRSCDRAFT_198</name>
</gene>
<dbReference type="GO" id="GO:0016853">
    <property type="term" value="F:isomerase activity"/>
    <property type="evidence" value="ECO:0007669"/>
    <property type="project" value="UniProtKB-KW"/>
</dbReference>
<protein>
    <submittedName>
        <fullName evidence="4">Thioesterase/thiol ester dehydrase-isomerase</fullName>
    </submittedName>
</protein>
<evidence type="ECO:0000313" key="4">
    <source>
        <dbReference type="EMBL" id="RKO96046.1"/>
    </source>
</evidence>
<evidence type="ECO:0000259" key="3">
    <source>
        <dbReference type="Pfam" id="PF03061"/>
    </source>
</evidence>
<dbReference type="AlphaFoldDB" id="A0A4P9WXN1"/>
<sequence>YPHGLPILTRWTDNDMYGHVNNTRYHEFFDVCVNDFLIQRCGLDPAAAGLIGFVAHNAIDYLHPVAYPQRLYAKLRIARIGRTSATYQLALF</sequence>
<dbReference type="EMBL" id="ML010453">
    <property type="protein sequence ID" value="RKO96046.1"/>
    <property type="molecule type" value="Genomic_DNA"/>
</dbReference>
<dbReference type="InterPro" id="IPR029069">
    <property type="entry name" value="HotDog_dom_sf"/>
</dbReference>
<accession>A0A4P9WXN1</accession>
<keyword evidence="4" id="KW-0413">Isomerase</keyword>
<dbReference type="Proteomes" id="UP000268535">
    <property type="component" value="Unassembled WGS sequence"/>
</dbReference>
<feature type="non-terminal residue" evidence="4">
    <location>
        <position position="92"/>
    </location>
</feature>
<dbReference type="Pfam" id="PF03061">
    <property type="entry name" value="4HBT"/>
    <property type="match status" value="1"/>
</dbReference>
<evidence type="ECO:0000256" key="2">
    <source>
        <dbReference type="ARBA" id="ARBA00022801"/>
    </source>
</evidence>
<proteinExistence type="inferred from homology"/>
<dbReference type="PANTHER" id="PTHR31793:SF27">
    <property type="entry name" value="NOVEL THIOESTERASE SUPERFAMILY DOMAIN AND SAPOSIN A-TYPE DOMAIN CONTAINING PROTEIN (0610012H03RIK)"/>
    <property type="match status" value="1"/>
</dbReference>
<dbReference type="GO" id="GO:0047617">
    <property type="term" value="F:fatty acyl-CoA hydrolase activity"/>
    <property type="evidence" value="ECO:0007669"/>
    <property type="project" value="TreeGrafter"/>
</dbReference>
<dbReference type="InterPro" id="IPR050563">
    <property type="entry name" value="4-hydroxybenzoyl-CoA_TE"/>
</dbReference>